<dbReference type="Pfam" id="PF21715">
    <property type="entry name" value="CggR_N"/>
    <property type="match status" value="1"/>
</dbReference>
<evidence type="ECO:0000259" key="6">
    <source>
        <dbReference type="Pfam" id="PF21715"/>
    </source>
</evidence>
<dbReference type="InterPro" id="IPR051054">
    <property type="entry name" value="SorC_transcr_regulators"/>
</dbReference>
<dbReference type="InterPro" id="IPR007324">
    <property type="entry name" value="Sugar-bd_dom_put"/>
</dbReference>
<dbReference type="Proteomes" id="UP001596233">
    <property type="component" value="Unassembled WGS sequence"/>
</dbReference>
<organism evidence="7 8">
    <name type="scientific">Paenibacillus septentrionalis</name>
    <dbReference type="NCBI Taxonomy" id="429342"/>
    <lineage>
        <taxon>Bacteria</taxon>
        <taxon>Bacillati</taxon>
        <taxon>Bacillota</taxon>
        <taxon>Bacilli</taxon>
        <taxon>Bacillales</taxon>
        <taxon>Paenibacillaceae</taxon>
        <taxon>Paenibacillus</taxon>
    </lineage>
</organism>
<evidence type="ECO:0000256" key="4">
    <source>
        <dbReference type="ARBA" id="ARBA00023163"/>
    </source>
</evidence>
<evidence type="ECO:0000313" key="8">
    <source>
        <dbReference type="Proteomes" id="UP001596233"/>
    </source>
</evidence>
<protein>
    <submittedName>
        <fullName evidence="7">Sugar-binding transcriptional regulator</fullName>
    </submittedName>
</protein>
<dbReference type="Gene3D" id="3.40.50.1360">
    <property type="match status" value="1"/>
</dbReference>
<evidence type="ECO:0000256" key="3">
    <source>
        <dbReference type="ARBA" id="ARBA00023125"/>
    </source>
</evidence>
<comment type="caution">
    <text evidence="7">The sequence shown here is derived from an EMBL/GenBank/DDBJ whole genome shotgun (WGS) entry which is preliminary data.</text>
</comment>
<dbReference type="PANTHER" id="PTHR34294:SF5">
    <property type="entry name" value="CENTRAL GLYCOLYTIC GENES REGULATOR"/>
    <property type="match status" value="1"/>
</dbReference>
<gene>
    <name evidence="7" type="ORF">ACFP56_11670</name>
</gene>
<dbReference type="Pfam" id="PF04198">
    <property type="entry name" value="Sugar-bind"/>
    <property type="match status" value="1"/>
</dbReference>
<keyword evidence="2" id="KW-0805">Transcription regulation</keyword>
<name>A0ABW1V3C0_9BACL</name>
<evidence type="ECO:0000256" key="2">
    <source>
        <dbReference type="ARBA" id="ARBA00023015"/>
    </source>
</evidence>
<keyword evidence="4" id="KW-0804">Transcription</keyword>
<dbReference type="EMBL" id="JBHSTE010000003">
    <property type="protein sequence ID" value="MFC6333284.1"/>
    <property type="molecule type" value="Genomic_DNA"/>
</dbReference>
<dbReference type="PANTHER" id="PTHR34294">
    <property type="entry name" value="TRANSCRIPTIONAL REGULATOR-RELATED"/>
    <property type="match status" value="1"/>
</dbReference>
<evidence type="ECO:0000256" key="1">
    <source>
        <dbReference type="ARBA" id="ARBA00010466"/>
    </source>
</evidence>
<evidence type="ECO:0000313" key="7">
    <source>
        <dbReference type="EMBL" id="MFC6333284.1"/>
    </source>
</evidence>
<dbReference type="InterPro" id="IPR037171">
    <property type="entry name" value="NagB/RpiA_transferase-like"/>
</dbReference>
<dbReference type="InterPro" id="IPR048715">
    <property type="entry name" value="CggR_N"/>
</dbReference>
<comment type="similarity">
    <text evidence="1">Belongs to the SorC transcriptional regulatory family.</text>
</comment>
<dbReference type="InterPro" id="IPR036390">
    <property type="entry name" value="WH_DNA-bd_sf"/>
</dbReference>
<evidence type="ECO:0000259" key="5">
    <source>
        <dbReference type="Pfam" id="PF04198"/>
    </source>
</evidence>
<proteinExistence type="inferred from homology"/>
<reference evidence="8" key="1">
    <citation type="journal article" date="2019" name="Int. J. Syst. Evol. Microbiol.">
        <title>The Global Catalogue of Microorganisms (GCM) 10K type strain sequencing project: providing services to taxonomists for standard genome sequencing and annotation.</title>
        <authorList>
            <consortium name="The Broad Institute Genomics Platform"/>
            <consortium name="The Broad Institute Genome Sequencing Center for Infectious Disease"/>
            <person name="Wu L."/>
            <person name="Ma J."/>
        </authorList>
    </citation>
    <scope>NUCLEOTIDE SEQUENCE [LARGE SCALE GENOMIC DNA]</scope>
    <source>
        <strain evidence="8">PCU 280</strain>
    </source>
</reference>
<dbReference type="SUPFAM" id="SSF100950">
    <property type="entry name" value="NagB/RpiA/CoA transferase-like"/>
    <property type="match status" value="1"/>
</dbReference>
<keyword evidence="8" id="KW-1185">Reference proteome</keyword>
<sequence length="349" mass="38532">MRQLIDLQRQLVPELLDVMSKRYKILQQVMLAGTIGRRALANVMAMTERVLRAETELLKEQGLLLISSSGMSLSDDGRRVLEQLEQLGPLVFGSSELEIKLQNMYGLQRVIVVPGNSEQSEVSKRELGRAAGLLLKRVVKSGDVIAVSGGTSTAQVAKYLSLPNTIKDVVFVPARGGLGESLDYQANTIASTMAKRTGGHYRLLHVPDHISEEAYESMMQEPSIKEIVEVIRNARIFIHGIGDATVMARRRKTDPEEVRKMVNDGALAESFGFYFNKHGEPIHKMKTVGMRLDDIAQIECIIAVAGGESKAAAIDAIMRFGHNHALITDESAALELIRINERNGHHDEL</sequence>
<dbReference type="RefSeq" id="WP_379234580.1">
    <property type="nucleotide sequence ID" value="NZ_JBHSTE010000003.1"/>
</dbReference>
<feature type="domain" description="Sugar-binding" evidence="5">
    <location>
        <begin position="92"/>
        <end position="337"/>
    </location>
</feature>
<dbReference type="InterPro" id="IPR036388">
    <property type="entry name" value="WH-like_DNA-bd_sf"/>
</dbReference>
<keyword evidence="3" id="KW-0238">DNA-binding</keyword>
<dbReference type="SUPFAM" id="SSF46785">
    <property type="entry name" value="Winged helix' DNA-binding domain"/>
    <property type="match status" value="1"/>
</dbReference>
<feature type="domain" description="CggR N-terminal DNA binding" evidence="6">
    <location>
        <begin position="18"/>
        <end position="86"/>
    </location>
</feature>
<accession>A0ABW1V3C0</accession>
<dbReference type="Gene3D" id="1.10.10.10">
    <property type="entry name" value="Winged helix-like DNA-binding domain superfamily/Winged helix DNA-binding domain"/>
    <property type="match status" value="1"/>
</dbReference>